<dbReference type="InterPro" id="IPR043504">
    <property type="entry name" value="Peptidase_S1_PA_chymotrypsin"/>
</dbReference>
<dbReference type="SMART" id="SM00020">
    <property type="entry name" value="Tryp_SPc"/>
    <property type="match status" value="1"/>
</dbReference>
<dbReference type="AlphaFoldDB" id="A0A194AMJ2"/>
<sequence length="291" mass="31643">MDKSKFISLLNLGLVCLIKLANGSSSLPDDSNCGVPQEAHVTDAPVKRIVNGDEAQPYKWPWAVLLEIDGLLHCGGTLVRTNNGSHVVLTAAHCVDGSFGDVARWDAKMGFITRNNALNEEHYQGHKVKQIIIHPNYLPSTLQNDIAVLILDGKVNETDGVYPACVTKAMYAAGEQCVTIGWGQVSQDNLDANSDKLQQVYKTVQSSKTCNDSFGDSFDKVTMMCAGTNKDSSGPCLSDSGGPLLCRRNQKWYLTGIVSWSFICGLTKDPPVYTNVLQYVVSGWLREVAGI</sequence>
<reference evidence="4" key="1">
    <citation type="submission" date="2016-03" db="EMBL/GenBank/DDBJ databases">
        <authorList>
            <person name="Ploux O."/>
        </authorList>
    </citation>
    <scope>NUCLEOTIDE SEQUENCE</scope>
    <source>
        <tissue evidence="4">Mantle</tissue>
    </source>
</reference>
<dbReference type="EMBL" id="GELH01000575">
    <property type="protein sequence ID" value="JAS03697.1"/>
    <property type="molecule type" value="Transcribed_RNA"/>
</dbReference>
<dbReference type="FunFam" id="2.40.10.10:FF:000068">
    <property type="entry name" value="transmembrane protease serine 2"/>
    <property type="match status" value="1"/>
</dbReference>
<evidence type="ECO:0000259" key="3">
    <source>
        <dbReference type="PROSITE" id="PS50240"/>
    </source>
</evidence>
<dbReference type="PROSITE" id="PS50240">
    <property type="entry name" value="TRYPSIN_DOM"/>
    <property type="match status" value="1"/>
</dbReference>
<dbReference type="SUPFAM" id="SSF50494">
    <property type="entry name" value="Trypsin-like serine proteases"/>
    <property type="match status" value="1"/>
</dbReference>
<keyword evidence="4" id="KW-0645">Protease</keyword>
<evidence type="ECO:0000256" key="2">
    <source>
        <dbReference type="SAM" id="SignalP"/>
    </source>
</evidence>
<feature type="chain" id="PRO_5013481110" evidence="2">
    <location>
        <begin position="24"/>
        <end position="291"/>
    </location>
</feature>
<organism evidence="4">
    <name type="scientific">Pinctada fucata</name>
    <name type="common">Akoya pearl oyster</name>
    <name type="synonym">Pinctada imbricata fucata</name>
    <dbReference type="NCBI Taxonomy" id="50426"/>
    <lineage>
        <taxon>Eukaryota</taxon>
        <taxon>Metazoa</taxon>
        <taxon>Spiralia</taxon>
        <taxon>Lophotrochozoa</taxon>
        <taxon>Mollusca</taxon>
        <taxon>Bivalvia</taxon>
        <taxon>Autobranchia</taxon>
        <taxon>Pteriomorphia</taxon>
        <taxon>Pterioida</taxon>
        <taxon>Pterioidea</taxon>
        <taxon>Pteriidae</taxon>
        <taxon>Pinctada</taxon>
    </lineage>
</organism>
<accession>A0A194AMJ2</accession>
<dbReference type="Pfam" id="PF00089">
    <property type="entry name" value="Trypsin"/>
    <property type="match status" value="1"/>
</dbReference>
<dbReference type="InterPro" id="IPR001254">
    <property type="entry name" value="Trypsin_dom"/>
</dbReference>
<dbReference type="PRINTS" id="PR00722">
    <property type="entry name" value="CHYMOTRYPSIN"/>
</dbReference>
<dbReference type="InterPro" id="IPR009003">
    <property type="entry name" value="Peptidase_S1_PA"/>
</dbReference>
<name>A0A194AMJ2_PINFU</name>
<evidence type="ECO:0000313" key="4">
    <source>
        <dbReference type="EMBL" id="JAS03697.1"/>
    </source>
</evidence>
<dbReference type="GO" id="GO:0006508">
    <property type="term" value="P:proteolysis"/>
    <property type="evidence" value="ECO:0007669"/>
    <property type="project" value="UniProtKB-KW"/>
</dbReference>
<dbReference type="PROSITE" id="PS00134">
    <property type="entry name" value="TRYPSIN_HIS"/>
    <property type="match status" value="1"/>
</dbReference>
<evidence type="ECO:0000256" key="1">
    <source>
        <dbReference type="ARBA" id="ARBA00023157"/>
    </source>
</evidence>
<dbReference type="GO" id="GO:0004252">
    <property type="term" value="F:serine-type endopeptidase activity"/>
    <property type="evidence" value="ECO:0007669"/>
    <property type="project" value="InterPro"/>
</dbReference>
<proteinExistence type="predicted"/>
<dbReference type="InterPro" id="IPR001314">
    <property type="entry name" value="Peptidase_S1A"/>
</dbReference>
<feature type="domain" description="Peptidase S1" evidence="3">
    <location>
        <begin position="49"/>
        <end position="290"/>
    </location>
</feature>
<dbReference type="PANTHER" id="PTHR24252">
    <property type="entry name" value="ACROSIN-RELATED"/>
    <property type="match status" value="1"/>
</dbReference>
<dbReference type="CDD" id="cd00190">
    <property type="entry name" value="Tryp_SPc"/>
    <property type="match status" value="1"/>
</dbReference>
<keyword evidence="2" id="KW-0732">Signal</keyword>
<dbReference type="PANTHER" id="PTHR24252:SF11">
    <property type="entry name" value="ATRIAL NATRIURETIC PEPTIDE-CONVERTING ENZYME ISOFORM X1"/>
    <property type="match status" value="1"/>
</dbReference>
<keyword evidence="4" id="KW-0378">Hydrolase</keyword>
<dbReference type="Gene3D" id="2.40.10.10">
    <property type="entry name" value="Trypsin-like serine proteases"/>
    <property type="match status" value="2"/>
</dbReference>
<dbReference type="InterPro" id="IPR018114">
    <property type="entry name" value="TRYPSIN_HIS"/>
</dbReference>
<keyword evidence="1" id="KW-1015">Disulfide bond</keyword>
<protein>
    <submittedName>
        <fullName evidence="4">Putative trypsin-like protein serine protease</fullName>
    </submittedName>
</protein>
<feature type="signal peptide" evidence="2">
    <location>
        <begin position="1"/>
        <end position="23"/>
    </location>
</feature>
<dbReference type="EMBL" id="GELH01000576">
    <property type="protein sequence ID" value="JAS03696.1"/>
    <property type="molecule type" value="Transcribed_RNA"/>
</dbReference>